<dbReference type="AlphaFoldDB" id="A0A2C5PDH6"/>
<sequence>MQFNIDGTFIKEFETMTEAYRETGVHYSKISLVCNGIRKTSGGFMWRFEDIERDNVGNIEPAKLNQRPAQKKVFQYEVDGTLIKTYVSTVEAAKAIGIDNSRICAVCNGRKKTAKGYVFRYEGSDFKGYSDFKPNGFRKKVKKMNLDGEVLEVYSSLSEAARENKTAPSNIGNCCRGKNKTAIGFKWCFVEEDFKDMMDDYQRAVFNAKPVVQLELDGSFIAEYESAAEAARFLGLERGSISKVCVGSADSHFGYVWKFLDDYNNGSENKALRERNVGKKSVLKLSMDGDILESFKSIKEAADSISVMEPVLNSALSGRIFSTGGFRWTYDGEANEIKNVQEREKVIIKTDIKKVKKYSLSGDFIEEYESIKEAAKTISLTEEAIRKVCKGEAISAGGYAWRYWGEEDYVFREKRYRHKKVKQFTLDGSFLKEFKSVKEAASFMKCSSSLISGACNGKLKHAKGFKWEYTEGSSK</sequence>
<feature type="domain" description="Nuclease-associated modular DNA-binding 1" evidence="1">
    <location>
        <begin position="2"/>
        <end position="31"/>
    </location>
</feature>
<dbReference type="InterPro" id="IPR036388">
    <property type="entry name" value="WH-like_DNA-bd_sf"/>
</dbReference>
<evidence type="ECO:0000313" key="4">
    <source>
        <dbReference type="Proteomes" id="UP000222503"/>
    </source>
</evidence>
<comment type="caution">
    <text evidence="3">The sequence shown here is derived from an EMBL/GenBank/DDBJ whole genome shotgun (WGS) entry which is preliminary data.</text>
</comment>
<protein>
    <recommendedName>
        <fullName evidence="5">Nuclease-associated modular DNA-binding 1 domain-containing protein</fullName>
    </recommendedName>
</protein>
<dbReference type="InterPro" id="IPR054307">
    <property type="entry name" value="I-HmuI_NUMOD-like"/>
</dbReference>
<feature type="domain" description="Nuclease-associated modular DNA-binding 1" evidence="1">
    <location>
        <begin position="209"/>
        <end position="243"/>
    </location>
</feature>
<evidence type="ECO:0000259" key="1">
    <source>
        <dbReference type="Pfam" id="PF07453"/>
    </source>
</evidence>
<evidence type="ECO:0008006" key="5">
    <source>
        <dbReference type="Google" id="ProtNLM"/>
    </source>
</evidence>
<dbReference type="SUPFAM" id="SSF64496">
    <property type="entry name" value="DNA-binding domain of intron-encoded endonucleases"/>
    <property type="match status" value="4"/>
</dbReference>
<name>A0A2C5PDH6_9BACI</name>
<evidence type="ECO:0000313" key="3">
    <source>
        <dbReference type="EMBL" id="PHG63747.1"/>
    </source>
</evidence>
<dbReference type="Pfam" id="PF22083">
    <property type="entry name" value="I-HmuI_NUMOD-like"/>
    <property type="match status" value="1"/>
</dbReference>
<reference evidence="3 4" key="1">
    <citation type="submission" date="2017-09" db="EMBL/GenBank/DDBJ databases">
        <title>Large-scale bioinformatics analysis of Bacillus genomes uncovers conserved roles of natural products in bacterial physiology.</title>
        <authorList>
            <consortium name="Agbiome Team Llc"/>
            <person name="Bleich R.M."/>
            <person name="Grubbs K.J."/>
            <person name="Santa Maria K.C."/>
            <person name="Allen S.E."/>
            <person name="Farag S."/>
            <person name="Shank E.A."/>
            <person name="Bowers A."/>
        </authorList>
    </citation>
    <scope>NUCLEOTIDE SEQUENCE [LARGE SCALE GENOMIC DNA]</scope>
    <source>
        <strain evidence="3 4">AFS029838</strain>
    </source>
</reference>
<accession>A0A2C5PDH6</accession>
<dbReference type="Proteomes" id="UP000222503">
    <property type="component" value="Unassembled WGS sequence"/>
</dbReference>
<dbReference type="Pfam" id="PF07453">
    <property type="entry name" value="NUMOD1"/>
    <property type="match status" value="4"/>
</dbReference>
<feature type="domain" description="Nuclease-associated modular DNA-binding 1" evidence="1">
    <location>
        <begin position="353"/>
        <end position="378"/>
    </location>
</feature>
<feature type="domain" description="Nuclease-associated modular DNA-binding 1" evidence="1">
    <location>
        <begin position="419"/>
        <end position="451"/>
    </location>
</feature>
<dbReference type="Gene3D" id="1.10.10.10">
    <property type="entry name" value="Winged helix-like DNA-binding domain superfamily/Winged helix DNA-binding domain"/>
    <property type="match status" value="7"/>
</dbReference>
<dbReference type="EMBL" id="NUUQ01000010">
    <property type="protein sequence ID" value="PHG63747.1"/>
    <property type="molecule type" value="Genomic_DNA"/>
</dbReference>
<dbReference type="InterPro" id="IPR010896">
    <property type="entry name" value="NUMOD1"/>
</dbReference>
<feature type="domain" description="DNA endonuclease I-HmuI-like NUMOD-like" evidence="2">
    <location>
        <begin position="83"/>
        <end position="120"/>
    </location>
</feature>
<evidence type="ECO:0000259" key="2">
    <source>
        <dbReference type="Pfam" id="PF22083"/>
    </source>
</evidence>
<organism evidence="3 4">
    <name type="scientific">Bacillus wiedmannii</name>
    <dbReference type="NCBI Taxonomy" id="1890302"/>
    <lineage>
        <taxon>Bacteria</taxon>
        <taxon>Bacillati</taxon>
        <taxon>Bacillota</taxon>
        <taxon>Bacilli</taxon>
        <taxon>Bacillales</taxon>
        <taxon>Bacillaceae</taxon>
        <taxon>Bacillus</taxon>
        <taxon>Bacillus cereus group</taxon>
    </lineage>
</organism>
<proteinExistence type="predicted"/>
<gene>
    <name evidence="3" type="ORF">COI65_07945</name>
</gene>
<dbReference type="InterPro" id="IPR003647">
    <property type="entry name" value="Intron_nuc_1_rpt"/>
</dbReference>
<dbReference type="SMART" id="SM00497">
    <property type="entry name" value="IENR1"/>
    <property type="match status" value="7"/>
</dbReference>